<evidence type="ECO:0000256" key="2">
    <source>
        <dbReference type="ARBA" id="ARBA00023295"/>
    </source>
</evidence>
<gene>
    <name evidence="4" type="ORF">A5893_16070</name>
</gene>
<dbReference type="OrthoDB" id="9797882at2"/>
<evidence type="ECO:0000256" key="1">
    <source>
        <dbReference type="ARBA" id="ARBA00022801"/>
    </source>
</evidence>
<dbReference type="PANTHER" id="PTHR12304">
    <property type="entry name" value="INOSINE-URIDINE PREFERRING NUCLEOSIDE HYDROLASE"/>
    <property type="match status" value="1"/>
</dbReference>
<dbReference type="GO" id="GO:0005829">
    <property type="term" value="C:cytosol"/>
    <property type="evidence" value="ECO:0007669"/>
    <property type="project" value="TreeGrafter"/>
</dbReference>
<sequence length="310" mass="35424">MKMENTPKKIWFDCDIMIGIPSPTPREVDDGITLMMALRQKNIEIVGISIVTNADYGYDVTKKFLKWYHNGPEIPVYKGSDLANDLGIENDATRALADALRKEKLSIIALGPNTNIATVLKNHPELASQIEEISFCLGRQPDFEFRPGLGNQPVLDYNFEKDVESMQVILDTNIPLLFSGFECSCSILLGSVDVDRLNGNGHEGDQWVYEQLLPWIARAKTAFGVDGFIPYDCTPLGYFTHPEYFKYYEDIPVEINIKKNDSNFFGRDTRTEKEFLEVSYDFKSKRKVKYAYKTLPGFEEKIIESLLRRD</sequence>
<dbReference type="InterPro" id="IPR001910">
    <property type="entry name" value="Inosine/uridine_hydrolase_dom"/>
</dbReference>
<dbReference type="InterPro" id="IPR036452">
    <property type="entry name" value="Ribo_hydro-like"/>
</dbReference>
<dbReference type="GO" id="GO:0006152">
    <property type="term" value="P:purine nucleoside catabolic process"/>
    <property type="evidence" value="ECO:0007669"/>
    <property type="project" value="TreeGrafter"/>
</dbReference>
<dbReference type="GO" id="GO:0008477">
    <property type="term" value="F:purine nucleosidase activity"/>
    <property type="evidence" value="ECO:0007669"/>
    <property type="project" value="TreeGrafter"/>
</dbReference>
<dbReference type="PANTHER" id="PTHR12304:SF4">
    <property type="entry name" value="URIDINE NUCLEOSIDASE"/>
    <property type="match status" value="1"/>
</dbReference>
<dbReference type="SUPFAM" id="SSF53590">
    <property type="entry name" value="Nucleoside hydrolase"/>
    <property type="match status" value="1"/>
</dbReference>
<dbReference type="EMBL" id="LWHJ01000031">
    <property type="protein sequence ID" value="OAQ38304.1"/>
    <property type="molecule type" value="Genomic_DNA"/>
</dbReference>
<organism evidence="4 5">
    <name type="scientific">Pedobacter psychrophilus</name>
    <dbReference type="NCBI Taxonomy" id="1826909"/>
    <lineage>
        <taxon>Bacteria</taxon>
        <taxon>Pseudomonadati</taxon>
        <taxon>Bacteroidota</taxon>
        <taxon>Sphingobacteriia</taxon>
        <taxon>Sphingobacteriales</taxon>
        <taxon>Sphingobacteriaceae</taxon>
        <taxon>Pedobacter</taxon>
    </lineage>
</organism>
<proteinExistence type="predicted"/>
<accession>A0A179DBL0</accession>
<feature type="domain" description="Inosine/uridine-preferring nucleoside hydrolase" evidence="3">
    <location>
        <begin position="10"/>
        <end position="260"/>
    </location>
</feature>
<dbReference type="Proteomes" id="UP000078459">
    <property type="component" value="Unassembled WGS sequence"/>
</dbReference>
<evidence type="ECO:0000313" key="5">
    <source>
        <dbReference type="Proteomes" id="UP000078459"/>
    </source>
</evidence>
<evidence type="ECO:0000259" key="3">
    <source>
        <dbReference type="Pfam" id="PF01156"/>
    </source>
</evidence>
<keyword evidence="5" id="KW-1185">Reference proteome</keyword>
<dbReference type="AlphaFoldDB" id="A0A179DBL0"/>
<protein>
    <submittedName>
        <fullName evidence="4">Nucleoside hydrolase</fullName>
    </submittedName>
</protein>
<reference evidence="4 5" key="2">
    <citation type="submission" date="2016-06" db="EMBL/GenBank/DDBJ databases">
        <title>Pedobacter psychrophilus sp. nov., isolated from Antarctic fragmentary rock.</title>
        <authorList>
            <person name="Svec P."/>
        </authorList>
    </citation>
    <scope>NUCLEOTIDE SEQUENCE [LARGE SCALE GENOMIC DNA]</scope>
    <source>
        <strain evidence="4 5">CCM 8644</strain>
    </source>
</reference>
<dbReference type="STRING" id="1826909.A5893_16070"/>
<dbReference type="Pfam" id="PF01156">
    <property type="entry name" value="IU_nuc_hydro"/>
    <property type="match status" value="1"/>
</dbReference>
<dbReference type="Gene3D" id="3.90.245.10">
    <property type="entry name" value="Ribonucleoside hydrolase-like"/>
    <property type="match status" value="1"/>
</dbReference>
<keyword evidence="1 4" id="KW-0378">Hydrolase</keyword>
<keyword evidence="2" id="KW-0326">Glycosidase</keyword>
<dbReference type="RefSeq" id="WP_068823698.1">
    <property type="nucleotide sequence ID" value="NZ_LWHJ01000031.1"/>
</dbReference>
<reference evidence="4 5" key="1">
    <citation type="submission" date="2016-04" db="EMBL/GenBank/DDBJ databases">
        <authorList>
            <person name="Evans L.H."/>
            <person name="Alamgir A."/>
            <person name="Owens N."/>
            <person name="Weber N.D."/>
            <person name="Virtaneva K."/>
            <person name="Barbian K."/>
            <person name="Babar A."/>
            <person name="Rosenke K."/>
        </authorList>
    </citation>
    <scope>NUCLEOTIDE SEQUENCE [LARGE SCALE GENOMIC DNA]</scope>
    <source>
        <strain evidence="4 5">CCM 8644</strain>
    </source>
</reference>
<dbReference type="InterPro" id="IPR023186">
    <property type="entry name" value="IUNH"/>
</dbReference>
<name>A0A179DBL0_9SPHI</name>
<evidence type="ECO:0000313" key="4">
    <source>
        <dbReference type="EMBL" id="OAQ38304.1"/>
    </source>
</evidence>
<comment type="caution">
    <text evidence="4">The sequence shown here is derived from an EMBL/GenBank/DDBJ whole genome shotgun (WGS) entry which is preliminary data.</text>
</comment>